<protein>
    <submittedName>
        <fullName evidence="2">Uncharacterized protein</fullName>
    </submittedName>
</protein>
<comment type="caution">
    <text evidence="2">The sequence shown here is derived from an EMBL/GenBank/DDBJ whole genome shotgun (WGS) entry which is preliminary data.</text>
</comment>
<keyword evidence="3" id="KW-1185">Reference proteome</keyword>
<proteinExistence type="predicted"/>
<evidence type="ECO:0000313" key="2">
    <source>
        <dbReference type="EMBL" id="GBP24221.1"/>
    </source>
</evidence>
<evidence type="ECO:0000313" key="3">
    <source>
        <dbReference type="Proteomes" id="UP000299102"/>
    </source>
</evidence>
<feature type="region of interest" description="Disordered" evidence="1">
    <location>
        <begin position="63"/>
        <end position="82"/>
    </location>
</feature>
<dbReference type="Proteomes" id="UP000299102">
    <property type="component" value="Unassembled WGS sequence"/>
</dbReference>
<feature type="compositionally biased region" description="Basic and acidic residues" evidence="1">
    <location>
        <begin position="67"/>
        <end position="79"/>
    </location>
</feature>
<evidence type="ECO:0000256" key="1">
    <source>
        <dbReference type="SAM" id="MobiDB-lite"/>
    </source>
</evidence>
<organism evidence="2 3">
    <name type="scientific">Eumeta variegata</name>
    <name type="common">Bagworm moth</name>
    <name type="synonym">Eumeta japonica</name>
    <dbReference type="NCBI Taxonomy" id="151549"/>
    <lineage>
        <taxon>Eukaryota</taxon>
        <taxon>Metazoa</taxon>
        <taxon>Ecdysozoa</taxon>
        <taxon>Arthropoda</taxon>
        <taxon>Hexapoda</taxon>
        <taxon>Insecta</taxon>
        <taxon>Pterygota</taxon>
        <taxon>Neoptera</taxon>
        <taxon>Endopterygota</taxon>
        <taxon>Lepidoptera</taxon>
        <taxon>Glossata</taxon>
        <taxon>Ditrysia</taxon>
        <taxon>Tineoidea</taxon>
        <taxon>Psychidae</taxon>
        <taxon>Oiketicinae</taxon>
        <taxon>Eumeta</taxon>
    </lineage>
</organism>
<sequence>MDVRTRPGEKMPEEFTSLTTGDTLKKRVLQFIAVLCSDVRGRVRARRWCAFLLRAPFPGAAGRNYRRRPDVRPGPDGRAQHTAAGRRLTALLGSKSGDMPLRNFYLIPFQGRPRFPPRDGSRPRLRPRGRRMNFYTFYIGRWRCVHRDPDLVSVLVSVFKGAVMRNYERRVYVMMYGRINVKGKSSHIPQSNLSTLSGVGRVDERALILMR</sequence>
<reference evidence="2 3" key="1">
    <citation type="journal article" date="2019" name="Commun. Biol.">
        <title>The bagworm genome reveals a unique fibroin gene that provides high tensile strength.</title>
        <authorList>
            <person name="Kono N."/>
            <person name="Nakamura H."/>
            <person name="Ohtoshi R."/>
            <person name="Tomita M."/>
            <person name="Numata K."/>
            <person name="Arakawa K."/>
        </authorList>
    </citation>
    <scope>NUCLEOTIDE SEQUENCE [LARGE SCALE GENOMIC DNA]</scope>
</reference>
<name>A0A4C1UCP7_EUMVA</name>
<gene>
    <name evidence="2" type="ORF">EVAR_80074_1</name>
</gene>
<dbReference type="EMBL" id="BGZK01000159">
    <property type="protein sequence ID" value="GBP24221.1"/>
    <property type="molecule type" value="Genomic_DNA"/>
</dbReference>
<accession>A0A4C1UCP7</accession>
<dbReference type="AlphaFoldDB" id="A0A4C1UCP7"/>